<organism evidence="1 2">
    <name type="scientific">Chitinilyticum piscinae</name>
    <dbReference type="NCBI Taxonomy" id="2866724"/>
    <lineage>
        <taxon>Bacteria</taxon>
        <taxon>Pseudomonadati</taxon>
        <taxon>Pseudomonadota</taxon>
        <taxon>Betaproteobacteria</taxon>
        <taxon>Neisseriales</taxon>
        <taxon>Chitinibacteraceae</taxon>
        <taxon>Chitinilyticum</taxon>
    </lineage>
</organism>
<dbReference type="RefSeq" id="WP_194114509.1">
    <property type="nucleotide sequence ID" value="NZ_JADFUA010000001.1"/>
</dbReference>
<gene>
    <name evidence="1" type="ORF">INR99_01450</name>
</gene>
<reference evidence="1 2" key="1">
    <citation type="submission" date="2020-10" db="EMBL/GenBank/DDBJ databases">
        <title>The genome sequence of Chitinilyticum litopenaei 4Y14.</title>
        <authorList>
            <person name="Liu Y."/>
        </authorList>
    </citation>
    <scope>NUCLEOTIDE SEQUENCE [LARGE SCALE GENOMIC DNA]</scope>
    <source>
        <strain evidence="1 2">4Y14</strain>
    </source>
</reference>
<comment type="caution">
    <text evidence="1">The sequence shown here is derived from an EMBL/GenBank/DDBJ whole genome shotgun (WGS) entry which is preliminary data.</text>
</comment>
<dbReference type="EMBL" id="JADFUA010000001">
    <property type="protein sequence ID" value="MBE9608003.1"/>
    <property type="molecule type" value="Genomic_DNA"/>
</dbReference>
<keyword evidence="2" id="KW-1185">Reference proteome</keyword>
<dbReference type="AlphaFoldDB" id="A0A8J7FYF2"/>
<proteinExistence type="predicted"/>
<name>A0A8J7FYF2_9NEIS</name>
<evidence type="ECO:0008006" key="3">
    <source>
        <dbReference type="Google" id="ProtNLM"/>
    </source>
</evidence>
<evidence type="ECO:0000313" key="2">
    <source>
        <dbReference type="Proteomes" id="UP000604481"/>
    </source>
</evidence>
<sequence>MAEPLNFGDYHLITADQLHIDRDEDGILTLAFAEGLAPDPENYLILQCGGEDNELGHCYFEICSREHAGYDGFASWQLHERQIFLTFRSEIADAFDCPGLLVQLADGGDLALVCSALAETINTRITARQ</sequence>
<accession>A0A8J7FYF2</accession>
<evidence type="ECO:0000313" key="1">
    <source>
        <dbReference type="EMBL" id="MBE9608003.1"/>
    </source>
</evidence>
<dbReference type="Proteomes" id="UP000604481">
    <property type="component" value="Unassembled WGS sequence"/>
</dbReference>
<protein>
    <recommendedName>
        <fullName evidence="3">Immunity protein 10</fullName>
    </recommendedName>
</protein>